<dbReference type="SFLD" id="SFLDG01206">
    <property type="entry name" value="Xi.1"/>
    <property type="match status" value="1"/>
</dbReference>
<dbReference type="AlphaFoldDB" id="A0A2U2BK98"/>
<dbReference type="EMBL" id="QEXO01000002">
    <property type="protein sequence ID" value="PWE14412.1"/>
    <property type="molecule type" value="Genomic_DNA"/>
</dbReference>
<dbReference type="InterPro" id="IPR010987">
    <property type="entry name" value="Glutathione-S-Trfase_C-like"/>
</dbReference>
<dbReference type="PROSITE" id="PS50405">
    <property type="entry name" value="GST_CTER"/>
    <property type="match status" value="1"/>
</dbReference>
<dbReference type="InterPro" id="IPR047047">
    <property type="entry name" value="GST_Omega-like_C"/>
</dbReference>
<comment type="caution">
    <text evidence="6">The sequence shown here is derived from an EMBL/GenBank/DDBJ whole genome shotgun (WGS) entry which is preliminary data.</text>
</comment>
<accession>A0A2U2BK98</accession>
<dbReference type="GO" id="GO:0005737">
    <property type="term" value="C:cytoplasm"/>
    <property type="evidence" value="ECO:0007669"/>
    <property type="project" value="TreeGrafter"/>
</dbReference>
<dbReference type="InterPro" id="IPR016639">
    <property type="entry name" value="GST_Omega/GSH"/>
</dbReference>
<dbReference type="InterPro" id="IPR036249">
    <property type="entry name" value="Thioredoxin-like_sf"/>
</dbReference>
<organism evidence="6 7">
    <name type="scientific">Alcaligenes faecalis</name>
    <dbReference type="NCBI Taxonomy" id="511"/>
    <lineage>
        <taxon>Bacteria</taxon>
        <taxon>Pseudomonadati</taxon>
        <taxon>Pseudomonadota</taxon>
        <taxon>Betaproteobacteria</taxon>
        <taxon>Burkholderiales</taxon>
        <taxon>Alcaligenaceae</taxon>
        <taxon>Alcaligenes</taxon>
    </lineage>
</organism>
<evidence type="ECO:0000313" key="6">
    <source>
        <dbReference type="EMBL" id="PWE14412.1"/>
    </source>
</evidence>
<evidence type="ECO:0000256" key="1">
    <source>
        <dbReference type="PIRSR" id="PIRSR015753-1"/>
    </source>
</evidence>
<dbReference type="SFLD" id="SFLDG01148">
    <property type="entry name" value="Xi_(cytGST)"/>
    <property type="match status" value="1"/>
</dbReference>
<sequence length="337" mass="37607">MGMMIDGQWHSKEPVSSTQSDTFQRAQSAFRDWITADGGPGPDGQAAQPAQANRYHLYVSLACPWAHRTLIMRELKGLQKLISVSVVNPIMGDQGWTFEPAEGVVPDPVMDAQFLHQLYAKADPQFTGRITVPVLWDKQRGTIINNESAEIMRIFNSAFDTLGARSLDMTPAELLGEIDQINAHVYDTVNNGVYKAGFARSQAAYDTAVHALFDSLDGLEARLSQQRYLTGTQLTEADWRLFTTLIRFDPVYVGHFKCNLRRLIDYPNLWNYMLELYQMPGVASTVSLDHIKTHYYSSHRHLNPTGIVPAGPVLDLNGPHGRGHLPVQPGPLHIGLQ</sequence>
<dbReference type="Proteomes" id="UP000245216">
    <property type="component" value="Unassembled WGS sequence"/>
</dbReference>
<feature type="domain" description="GST C-terminal" evidence="5">
    <location>
        <begin position="171"/>
        <end position="295"/>
    </location>
</feature>
<dbReference type="InterPro" id="IPR004045">
    <property type="entry name" value="Glutathione_S-Trfase_N"/>
</dbReference>
<dbReference type="PANTHER" id="PTHR32419">
    <property type="entry name" value="GLUTATHIONYL-HYDROQUINONE REDUCTASE"/>
    <property type="match status" value="1"/>
</dbReference>
<reference evidence="6 7" key="2">
    <citation type="submission" date="2018-05" db="EMBL/GenBank/DDBJ databases">
        <authorList>
            <person name="Lanie J.A."/>
            <person name="Ng W.-L."/>
            <person name="Kazmierczak K.M."/>
            <person name="Andrzejewski T.M."/>
            <person name="Davidsen T.M."/>
            <person name="Wayne K.J."/>
            <person name="Tettelin H."/>
            <person name="Glass J.I."/>
            <person name="Rusch D."/>
            <person name="Podicherti R."/>
            <person name="Tsui H.-C.T."/>
            <person name="Winkler M.E."/>
        </authorList>
    </citation>
    <scope>NUCLEOTIDE SEQUENCE [LARGE SCALE GENOMIC DNA]</scope>
    <source>
        <strain evidence="6 7">YBY</strain>
    </source>
</reference>
<dbReference type="PANTHER" id="PTHR32419:SF6">
    <property type="entry name" value="GLUTATHIONE S-TRANSFERASE OMEGA-LIKE 1-RELATED"/>
    <property type="match status" value="1"/>
</dbReference>
<dbReference type="Pfam" id="PF13410">
    <property type="entry name" value="GST_C_2"/>
    <property type="match status" value="1"/>
</dbReference>
<feature type="site" description="Lowers pKa of active site Cys" evidence="3">
    <location>
        <position position="295"/>
    </location>
</feature>
<dbReference type="STRING" id="511.UZ73_05645"/>
<dbReference type="GO" id="GO:0004364">
    <property type="term" value="F:glutathione transferase activity"/>
    <property type="evidence" value="ECO:0007669"/>
    <property type="project" value="InterPro"/>
</dbReference>
<dbReference type="FunFam" id="3.40.30.10:FF:000058">
    <property type="entry name" value="Glutathione S-transferase, omega"/>
    <property type="match status" value="1"/>
</dbReference>
<name>A0A2U2BK98_ALCFA</name>
<dbReference type="SUPFAM" id="SSF47616">
    <property type="entry name" value="GST C-terminal domain-like"/>
    <property type="match status" value="1"/>
</dbReference>
<dbReference type="SFLD" id="SFLDS00019">
    <property type="entry name" value="Glutathione_Transferase_(cytos"/>
    <property type="match status" value="1"/>
</dbReference>
<dbReference type="CDD" id="cd03190">
    <property type="entry name" value="GST_C_Omega_like"/>
    <property type="match status" value="1"/>
</dbReference>
<evidence type="ECO:0000256" key="2">
    <source>
        <dbReference type="PIRSR" id="PIRSR015753-2"/>
    </source>
</evidence>
<dbReference type="InterPro" id="IPR040079">
    <property type="entry name" value="Glutathione_S-Trfase"/>
</dbReference>
<dbReference type="InterPro" id="IPR036282">
    <property type="entry name" value="Glutathione-S-Trfase_C_sf"/>
</dbReference>
<feature type="binding site" evidence="2">
    <location>
        <begin position="147"/>
        <end position="148"/>
    </location>
    <ligand>
        <name>glutathione</name>
        <dbReference type="ChEBI" id="CHEBI:57925"/>
    </ligand>
</feature>
<gene>
    <name evidence="6" type="ORF">DF183_06690</name>
</gene>
<evidence type="ECO:0000313" key="7">
    <source>
        <dbReference type="Proteomes" id="UP000245216"/>
    </source>
</evidence>
<reference evidence="6 7" key="1">
    <citation type="submission" date="2018-05" db="EMBL/GenBank/DDBJ databases">
        <title>Genome Sequence of an Efficient Indole-Degrading Bacterium, Alcaligenes sp.YBY.</title>
        <authorList>
            <person name="Yang B."/>
        </authorList>
    </citation>
    <scope>NUCLEOTIDE SEQUENCE [LARGE SCALE GENOMIC DNA]</scope>
    <source>
        <strain evidence="6 7">YBY</strain>
    </source>
</reference>
<dbReference type="Gene3D" id="1.20.1050.10">
    <property type="match status" value="1"/>
</dbReference>
<proteinExistence type="predicted"/>
<dbReference type="Gene3D" id="3.40.30.10">
    <property type="entry name" value="Glutaredoxin"/>
    <property type="match status" value="1"/>
</dbReference>
<feature type="binding site" evidence="2">
    <location>
        <position position="96"/>
    </location>
    <ligand>
        <name>glutathione</name>
        <dbReference type="ChEBI" id="CHEBI:57925"/>
    </ligand>
</feature>
<evidence type="ECO:0000256" key="4">
    <source>
        <dbReference type="SAM" id="MobiDB-lite"/>
    </source>
</evidence>
<evidence type="ECO:0000259" key="5">
    <source>
        <dbReference type="PROSITE" id="PS50405"/>
    </source>
</evidence>
<dbReference type="Pfam" id="PF13409">
    <property type="entry name" value="GST_N_2"/>
    <property type="match status" value="1"/>
</dbReference>
<feature type="active site" description="Proton donor/acceptor" evidence="1">
    <location>
        <position position="194"/>
    </location>
</feature>
<feature type="binding site" evidence="2">
    <location>
        <begin position="129"/>
        <end position="132"/>
    </location>
    <ligand>
        <name>glutathione</name>
        <dbReference type="ChEBI" id="CHEBI:57925"/>
    </ligand>
</feature>
<feature type="region of interest" description="Disordered" evidence="4">
    <location>
        <begin position="1"/>
        <end position="22"/>
    </location>
</feature>
<feature type="active site" description="Nucleophile" evidence="1">
    <location>
        <position position="63"/>
    </location>
</feature>
<evidence type="ECO:0000256" key="3">
    <source>
        <dbReference type="PIRSR" id="PIRSR015753-3"/>
    </source>
</evidence>
<protein>
    <submittedName>
        <fullName evidence="6">Glutathione-dependent reductase</fullName>
    </submittedName>
</protein>
<dbReference type="PIRSF" id="PIRSF015753">
    <property type="entry name" value="GST"/>
    <property type="match status" value="1"/>
</dbReference>
<feature type="site" description="Lowers pKa of active site Cys" evidence="3">
    <location>
        <position position="252"/>
    </location>
</feature>
<dbReference type="SUPFAM" id="SSF52833">
    <property type="entry name" value="Thioredoxin-like"/>
    <property type="match status" value="1"/>
</dbReference>
<dbReference type="RefSeq" id="WP_109088719.1">
    <property type="nucleotide sequence ID" value="NZ_QEXO01000002.1"/>
</dbReference>